<dbReference type="PROSITE" id="PS51746">
    <property type="entry name" value="PPM_2"/>
    <property type="match status" value="1"/>
</dbReference>
<accession>A0AAJ0XA80</accession>
<proteinExistence type="predicted"/>
<dbReference type="InterPro" id="IPR036457">
    <property type="entry name" value="PPM-type-like_dom_sf"/>
</dbReference>
<protein>
    <recommendedName>
        <fullName evidence="1">PPM-type phosphatase domain-containing protein</fullName>
    </recommendedName>
</protein>
<dbReference type="Pfam" id="PF13672">
    <property type="entry name" value="PP2C_2"/>
    <property type="match status" value="1"/>
</dbReference>
<dbReference type="RefSeq" id="WP_200346768.1">
    <property type="nucleotide sequence ID" value="NZ_NRSJ01000024.1"/>
</dbReference>
<dbReference type="PANTHER" id="PTHR47992">
    <property type="entry name" value="PROTEIN PHOSPHATASE"/>
    <property type="match status" value="1"/>
</dbReference>
<dbReference type="SMART" id="SM00331">
    <property type="entry name" value="PP2C_SIG"/>
    <property type="match status" value="1"/>
</dbReference>
<dbReference type="AlphaFoldDB" id="A0AAJ0XA80"/>
<name>A0AAJ0XA80_9GAMM</name>
<dbReference type="InterPro" id="IPR001932">
    <property type="entry name" value="PPM-type_phosphatase-like_dom"/>
</dbReference>
<feature type="domain" description="PPM-type phosphatase" evidence="1">
    <location>
        <begin position="8"/>
        <end position="242"/>
    </location>
</feature>
<reference evidence="2" key="1">
    <citation type="submission" date="2017-08" db="EMBL/GenBank/DDBJ databases">
        <authorList>
            <person name="Imhoff J.F."/>
            <person name="Rahn T."/>
            <person name="Kuenzel S."/>
            <person name="Neulinger S.C."/>
        </authorList>
    </citation>
    <scope>NUCLEOTIDE SEQUENCE</scope>
    <source>
        <strain evidence="2">DSM 11080</strain>
    </source>
</reference>
<reference evidence="2" key="2">
    <citation type="journal article" date="2020" name="Microorganisms">
        <title>Osmotic Adaptation and Compatible Solute Biosynthesis of Phototrophic Bacteria as Revealed from Genome Analyses.</title>
        <authorList>
            <person name="Imhoff J.F."/>
            <person name="Rahn T."/>
            <person name="Kunzel S."/>
            <person name="Keller A."/>
            <person name="Neulinger S.C."/>
        </authorList>
    </citation>
    <scope>NUCLEOTIDE SEQUENCE</scope>
    <source>
        <strain evidence="2">DSM 11080</strain>
    </source>
</reference>
<evidence type="ECO:0000313" key="2">
    <source>
        <dbReference type="EMBL" id="MBK1705546.1"/>
    </source>
</evidence>
<organism evidence="2 3">
    <name type="scientific">Halochromatium glycolicum</name>
    <dbReference type="NCBI Taxonomy" id="85075"/>
    <lineage>
        <taxon>Bacteria</taxon>
        <taxon>Pseudomonadati</taxon>
        <taxon>Pseudomonadota</taxon>
        <taxon>Gammaproteobacteria</taxon>
        <taxon>Chromatiales</taxon>
        <taxon>Chromatiaceae</taxon>
        <taxon>Halochromatium</taxon>
    </lineage>
</organism>
<evidence type="ECO:0000259" key="1">
    <source>
        <dbReference type="PROSITE" id="PS51746"/>
    </source>
</evidence>
<dbReference type="Proteomes" id="UP001296776">
    <property type="component" value="Unassembled WGS sequence"/>
</dbReference>
<dbReference type="CDD" id="cd00143">
    <property type="entry name" value="PP2Cc"/>
    <property type="match status" value="1"/>
</dbReference>
<dbReference type="SMART" id="SM00332">
    <property type="entry name" value="PP2Cc"/>
    <property type="match status" value="1"/>
</dbReference>
<dbReference type="GO" id="GO:0004722">
    <property type="term" value="F:protein serine/threonine phosphatase activity"/>
    <property type="evidence" value="ECO:0007669"/>
    <property type="project" value="InterPro"/>
</dbReference>
<comment type="caution">
    <text evidence="2">The sequence shown here is derived from an EMBL/GenBank/DDBJ whole genome shotgun (WGS) entry which is preliminary data.</text>
</comment>
<gene>
    <name evidence="2" type="ORF">CKO40_13540</name>
</gene>
<dbReference type="Gene3D" id="3.60.40.10">
    <property type="entry name" value="PPM-type phosphatase domain"/>
    <property type="match status" value="1"/>
</dbReference>
<dbReference type="SUPFAM" id="SSF81606">
    <property type="entry name" value="PP2C-like"/>
    <property type="match status" value="1"/>
</dbReference>
<dbReference type="InterPro" id="IPR015655">
    <property type="entry name" value="PP2C"/>
</dbReference>
<evidence type="ECO:0000313" key="3">
    <source>
        <dbReference type="Proteomes" id="UP001296776"/>
    </source>
</evidence>
<sequence>MTESSAFVFHSAGTTHPGRVRAVNQDAFVDRPRQGVWAVADGVGGHQQGGAASQTLVSAIAEIAIAPTHEPLVEAVRQRIIAVNQELVDRAQALGGDTLIASTIALMVAEGSRCICLWAGDSRIYGFRGGRLTRLTRDHSQVEQLVEQGVISAQEAMHHPEANVILRAVGQTRTLELDAVVYDLYDCDKFLLCTDGITKELEEHEIAAILATGDCRENCEQLLQLALSRACGDNIALVVVDARRVVDETTAPRWMRVD</sequence>
<dbReference type="EMBL" id="NRSJ01000024">
    <property type="protein sequence ID" value="MBK1705546.1"/>
    <property type="molecule type" value="Genomic_DNA"/>
</dbReference>
<keyword evidence="3" id="KW-1185">Reference proteome</keyword>